<dbReference type="OrthoDB" id="9802350at2"/>
<dbReference type="PANTHER" id="PTHR47478">
    <property type="match status" value="1"/>
</dbReference>
<dbReference type="Proteomes" id="UP000027778">
    <property type="component" value="Unassembled WGS sequence"/>
</dbReference>
<organism evidence="1 2">
    <name type="scientific">Bacillus gaemokensis</name>
    <dbReference type="NCBI Taxonomy" id="574375"/>
    <lineage>
        <taxon>Bacteria</taxon>
        <taxon>Bacillati</taxon>
        <taxon>Bacillota</taxon>
        <taxon>Bacilli</taxon>
        <taxon>Bacillales</taxon>
        <taxon>Bacillaceae</taxon>
        <taxon>Bacillus</taxon>
        <taxon>Bacillus cereus group</taxon>
    </lineage>
</organism>
<proteinExistence type="predicted"/>
<dbReference type="SFLD" id="SFLDS00003">
    <property type="entry name" value="Haloacid_Dehalogenase"/>
    <property type="match status" value="1"/>
</dbReference>
<dbReference type="InterPro" id="IPR052550">
    <property type="entry name" value="Pyrimidine_5'-ntase_YjjG"/>
</dbReference>
<dbReference type="InterPro" id="IPR006439">
    <property type="entry name" value="HAD-SF_hydro_IA"/>
</dbReference>
<protein>
    <submittedName>
        <fullName evidence="1">2-haloalkanoic acid dehalogenase</fullName>
    </submittedName>
</protein>
<dbReference type="SFLD" id="SFLDG01135">
    <property type="entry name" value="C1.5.6:_HAD__Beta-PGM__Phospha"/>
    <property type="match status" value="1"/>
</dbReference>
<dbReference type="RefSeq" id="WP_033675898.1">
    <property type="nucleotide sequence ID" value="NZ_JOTM01000018.1"/>
</dbReference>
<comment type="caution">
    <text evidence="1">The sequence shown here is derived from an EMBL/GenBank/DDBJ whole genome shotgun (WGS) entry which is preliminary data.</text>
</comment>
<dbReference type="Gene3D" id="3.40.50.1000">
    <property type="entry name" value="HAD superfamily/HAD-like"/>
    <property type="match status" value="1"/>
</dbReference>
<dbReference type="InterPro" id="IPR023198">
    <property type="entry name" value="PGP-like_dom2"/>
</dbReference>
<dbReference type="CDD" id="cd04305">
    <property type="entry name" value="HAD_Neu5Ac-Pase_like"/>
    <property type="match status" value="1"/>
</dbReference>
<dbReference type="InterPro" id="IPR023214">
    <property type="entry name" value="HAD_sf"/>
</dbReference>
<dbReference type="InterPro" id="IPR011951">
    <property type="entry name" value="HAD-SF_hydro_IA_YjjG/PynA"/>
</dbReference>
<dbReference type="SUPFAM" id="SSF56784">
    <property type="entry name" value="HAD-like"/>
    <property type="match status" value="1"/>
</dbReference>
<dbReference type="Pfam" id="PF00702">
    <property type="entry name" value="Hydrolase"/>
    <property type="match status" value="1"/>
</dbReference>
<dbReference type="PRINTS" id="PR00413">
    <property type="entry name" value="HADHALOGNASE"/>
</dbReference>
<dbReference type="SFLD" id="SFLDG01129">
    <property type="entry name" value="C1.5:_HAD__Beta-PGM__Phosphata"/>
    <property type="match status" value="1"/>
</dbReference>
<evidence type="ECO:0000313" key="1">
    <source>
        <dbReference type="EMBL" id="KEK23283.1"/>
    </source>
</evidence>
<reference evidence="1 2" key="1">
    <citation type="submission" date="2014-06" db="EMBL/GenBank/DDBJ databases">
        <title>Draft genome sequence of Bacillus gaemokensis JCM 15801 (MCCC 1A00707).</title>
        <authorList>
            <person name="Lai Q."/>
            <person name="Liu Y."/>
            <person name="Shao Z."/>
        </authorList>
    </citation>
    <scope>NUCLEOTIDE SEQUENCE [LARGE SCALE GENOMIC DNA]</scope>
    <source>
        <strain evidence="1 2">JCM 15801</strain>
    </source>
</reference>
<sequence>MKYKIILFDVDDTLFDFSISEKNALYKAFVEFGSPLGLGDYEVSYKEISKLLWRDLEQGIITLSELGVERFRKLFLAHKLEIDANTFNSVYLGYLGKEIHLIPGAVEVCNDLADCRLAIITNGFTDVQKSRIEGSPLRNTFEHIIISEETGFQKPEQRIFEYAFSKLQITDKAKVLIVGDSLTSDIQGGINCGIDTCWFNPYCKENNIGIKPTYEIRELTDIIRIVGKTGN</sequence>
<dbReference type="eggNOG" id="COG1011">
    <property type="taxonomic scope" value="Bacteria"/>
</dbReference>
<dbReference type="NCBIfam" id="TIGR01509">
    <property type="entry name" value="HAD-SF-IA-v3"/>
    <property type="match status" value="1"/>
</dbReference>
<keyword evidence="2" id="KW-1185">Reference proteome</keyword>
<dbReference type="NCBIfam" id="TIGR01549">
    <property type="entry name" value="HAD-SF-IA-v1"/>
    <property type="match status" value="1"/>
</dbReference>
<dbReference type="EMBL" id="JOTM01000018">
    <property type="protein sequence ID" value="KEK23283.1"/>
    <property type="molecule type" value="Genomic_DNA"/>
</dbReference>
<dbReference type="PANTHER" id="PTHR47478:SF1">
    <property type="entry name" value="PYRIMIDINE 5'-NUCLEOTIDASE YJJG"/>
    <property type="match status" value="1"/>
</dbReference>
<dbReference type="Gene3D" id="1.10.150.240">
    <property type="entry name" value="Putative phosphatase, domain 2"/>
    <property type="match status" value="1"/>
</dbReference>
<gene>
    <name evidence="1" type="ORF">BAGA_10150</name>
</gene>
<evidence type="ECO:0000313" key="2">
    <source>
        <dbReference type="Proteomes" id="UP000027778"/>
    </source>
</evidence>
<name>A0A073KLQ8_9BACI</name>
<accession>A0A073KLQ8</accession>
<dbReference type="GO" id="GO:0008253">
    <property type="term" value="F:5'-nucleotidase activity"/>
    <property type="evidence" value="ECO:0007669"/>
    <property type="project" value="InterPro"/>
</dbReference>
<dbReference type="STRING" id="574375.AZF08_14760"/>
<dbReference type="AlphaFoldDB" id="A0A073KLQ8"/>
<dbReference type="InterPro" id="IPR036412">
    <property type="entry name" value="HAD-like_sf"/>
</dbReference>
<dbReference type="NCBIfam" id="TIGR02254">
    <property type="entry name" value="YjjG_YfnB"/>
    <property type="match status" value="1"/>
</dbReference>
<dbReference type="NCBIfam" id="NF006976">
    <property type="entry name" value="PRK09449.1"/>
    <property type="match status" value="1"/>
</dbReference>